<dbReference type="InterPro" id="IPR014352">
    <property type="entry name" value="FERM/acyl-CoA-bd_prot_sf"/>
</dbReference>
<gene>
    <name evidence="17" type="ORF">DME_LOCUS1537</name>
</gene>
<protein>
    <submittedName>
        <fullName evidence="20">Myosin motor domain-containing protein</fullName>
    </submittedName>
</protein>
<dbReference type="Gene3D" id="3.40.850.10">
    <property type="entry name" value="Kinesin motor domain"/>
    <property type="match status" value="1"/>
</dbReference>
<dbReference type="InterPro" id="IPR000048">
    <property type="entry name" value="IQ_motif_EF-hand-BS"/>
</dbReference>
<dbReference type="Gene3D" id="2.30.30.40">
    <property type="entry name" value="SH3 Domains"/>
    <property type="match status" value="1"/>
</dbReference>
<keyword evidence="4" id="KW-0963">Cytoplasm</keyword>
<evidence type="ECO:0000256" key="1">
    <source>
        <dbReference type="ARBA" id="ARBA00004496"/>
    </source>
</evidence>
<evidence type="ECO:0000256" key="7">
    <source>
        <dbReference type="ARBA" id="ARBA00022840"/>
    </source>
</evidence>
<dbReference type="OrthoDB" id="6108017at2759"/>
<dbReference type="InterPro" id="IPR019748">
    <property type="entry name" value="FERM_central"/>
</dbReference>
<dbReference type="InterPro" id="IPR001452">
    <property type="entry name" value="SH3_domain"/>
</dbReference>
<dbReference type="InterPro" id="IPR011993">
    <property type="entry name" value="PH-like_dom_sf"/>
</dbReference>
<dbReference type="PROSITE" id="PS51456">
    <property type="entry name" value="MYOSIN_MOTOR"/>
    <property type="match status" value="1"/>
</dbReference>
<dbReference type="GO" id="GO:0120025">
    <property type="term" value="C:plasma membrane bounded cell projection"/>
    <property type="evidence" value="ECO:0007669"/>
    <property type="project" value="UniProtKB-ARBA"/>
</dbReference>
<evidence type="ECO:0000256" key="2">
    <source>
        <dbReference type="ARBA" id="ARBA00008314"/>
    </source>
</evidence>
<dbReference type="EMBL" id="UYYG01000024">
    <property type="protein sequence ID" value="VDN51564.1"/>
    <property type="molecule type" value="Genomic_DNA"/>
</dbReference>
<dbReference type="Gene3D" id="1.10.10.820">
    <property type="match status" value="1"/>
</dbReference>
<dbReference type="InterPro" id="IPR036961">
    <property type="entry name" value="Kinesin_motor_dom_sf"/>
</dbReference>
<keyword evidence="3 11" id="KW-0728">SH3 domain</keyword>
<dbReference type="InterPro" id="IPR027417">
    <property type="entry name" value="P-loop_NTPase"/>
</dbReference>
<name>A0A158Q5B8_DRAME</name>
<evidence type="ECO:0000256" key="4">
    <source>
        <dbReference type="ARBA" id="ARBA00022490"/>
    </source>
</evidence>
<keyword evidence="9 12" id="KW-0505">Motor protein</keyword>
<evidence type="ECO:0000256" key="9">
    <source>
        <dbReference type="ARBA" id="ARBA00023175"/>
    </source>
</evidence>
<dbReference type="Gene3D" id="1.20.5.190">
    <property type="match status" value="1"/>
</dbReference>
<dbReference type="PANTHER" id="PTHR22692:SF33">
    <property type="entry name" value="MYOSIN"/>
    <property type="match status" value="1"/>
</dbReference>
<comment type="similarity">
    <text evidence="2 12">Belongs to the TRAFAC class myosin-kinesin ATPase superfamily. Myosin family.</text>
</comment>
<dbReference type="Pfam" id="PF21989">
    <property type="entry name" value="RA_2"/>
    <property type="match status" value="2"/>
</dbReference>
<feature type="domain" description="Myosin motor" evidence="16">
    <location>
        <begin position="54"/>
        <end position="708"/>
    </location>
</feature>
<dbReference type="SMART" id="SM00139">
    <property type="entry name" value="MyTH4"/>
    <property type="match status" value="2"/>
</dbReference>
<dbReference type="Gene3D" id="1.20.120.720">
    <property type="entry name" value="Myosin VI head, motor domain, U50 subdomain"/>
    <property type="match status" value="1"/>
</dbReference>
<dbReference type="Proteomes" id="UP000038040">
    <property type="component" value="Unplaced"/>
</dbReference>
<dbReference type="Gene3D" id="3.10.20.90">
    <property type="entry name" value="Phosphatidylinositol 3-kinase Catalytic Subunit, Chain A, domain 1"/>
    <property type="match status" value="2"/>
</dbReference>
<dbReference type="SUPFAM" id="SSF52540">
    <property type="entry name" value="P-loop containing nucleoside triphosphate hydrolases"/>
    <property type="match status" value="1"/>
</dbReference>
<keyword evidence="5" id="KW-0677">Repeat</keyword>
<evidence type="ECO:0000313" key="18">
    <source>
        <dbReference type="Proteomes" id="UP000038040"/>
    </source>
</evidence>
<dbReference type="SMART" id="SM00242">
    <property type="entry name" value="MYSc"/>
    <property type="match status" value="1"/>
</dbReference>
<dbReference type="InterPro" id="IPR001609">
    <property type="entry name" value="Myosin_head_motor_dom-like"/>
</dbReference>
<dbReference type="GO" id="GO:0005737">
    <property type="term" value="C:cytoplasm"/>
    <property type="evidence" value="ECO:0007669"/>
    <property type="project" value="UniProtKB-SubCell"/>
</dbReference>
<dbReference type="InterPro" id="IPR036106">
    <property type="entry name" value="MYSc_Myo7"/>
</dbReference>
<evidence type="ECO:0000256" key="10">
    <source>
        <dbReference type="ARBA" id="ARBA00023203"/>
    </source>
</evidence>
<dbReference type="SUPFAM" id="SSF50729">
    <property type="entry name" value="PH domain-like"/>
    <property type="match status" value="1"/>
</dbReference>
<accession>A0A158Q5B8</accession>
<dbReference type="Pfam" id="PF21998">
    <property type="entry name" value="FERM_C1_MyoVII"/>
    <property type="match status" value="1"/>
</dbReference>
<dbReference type="InterPro" id="IPR051567">
    <property type="entry name" value="Unconventional_Myosin_ATPase"/>
</dbReference>
<dbReference type="Gene3D" id="1.20.80.10">
    <property type="match status" value="2"/>
</dbReference>
<keyword evidence="7 12" id="KW-0067">ATP-binding</keyword>
<dbReference type="SUPFAM" id="SSF50044">
    <property type="entry name" value="SH3-domain"/>
    <property type="match status" value="1"/>
</dbReference>
<dbReference type="Gene3D" id="2.30.29.30">
    <property type="entry name" value="Pleckstrin-homology domain (PH domain)/Phosphotyrosine-binding domain (PTB)"/>
    <property type="match status" value="2"/>
</dbReference>
<evidence type="ECO:0000256" key="8">
    <source>
        <dbReference type="ARBA" id="ARBA00023123"/>
    </source>
</evidence>
<sequence>GDYVWIESLPNEQYSCPVAAKVVNDHGKVKIIDYFEEWLTPNRRMRLMHATSIQGVEDMIQLDDLHESSVMRNLYIRYSQKLIYTYTGSILIAINPYMDLPIYTTEHIRLYRNHRIGELPPHIFAIADNAYNNMRKNGNNQCVIISGESGAGKTESAKLVLQFLAMISGQHSWIEQQVLEAIPIMEAFGNAKTIINGNSSRFGKYIDIHFNNSGSIESAQIEHYLLEKSRIVSQANGECNYHIFYCLIENLSAAEKNELNLKTVGDYYYLNQRKTLKAERHNDVLDLAEIRSAMKILMFRDSEIWLIFRILAAILHIGNIKYSDSVSVHCVAKLLQLDVRSLVDALTTRSLITRGEQVITCLTPEQSLDVRDAFAKGIYGRLFTYILNKINDTMYRKIGILDIFGFENFSTNSFEQLCINYANESLKQLLIKHIFKMEQGEYEAERINWKKIRFADNEDVLNMIAISPMNILSIIDEESLFPKGTDQSMLDKLHAHHQKKGSIYIKPKSNLNKSFGIVHYAGTVIYSSKGFLEKNRDIFSSDLIALIQNSKFKFLVSLFDSDLPYDAMASHRRRQTTVGNQFRKSLESLMTQLTQYEPHFIRCIKPNETKHALIFDRNLVSKQLRYTSMMETIRFRKTGYPVRYDYVDFVQRYRMFVKEIGSPNKEDCYIVAQKICRSMFDADVDYQFGATKIFLKENQDRYLQQEHDRMLNLHATTIQRTVRGWIDKKRFVHMRMAAIIIQRYWRGYIYRQRYKQIKIGFTRLQAVLRSRQLVLHYKGIKEIITRESISSKISFMNGDIENEDLRGYQFYKFAATYFQRQATAEHIKKILRVPLLPHVDANDHLASLAVWVIILKFMGDLTEPTYSPTNSVDSVVSVLITIIICEISTKEWISLFLETIENYIPYDSFLNDHSMTNLEKLHFIIGHGILRPDLRDEIYCQICKQITNNPSKNSNARGWILLSLCVGCFAPSDRFIKYLYCLIRENIPLENTSYSYYIERRLTRTIKNGTRQQPPSYIELQAIKLKRPIVLAITFMDGSVKSVEADSATTAKELCNALCDKLGLNDRFGFSIYIALFDKVSSLGSGSDHILDAISQCEQHFREQGQQEQNVPWRLFFRKEIFAPWNDPIQDAVSINLIYQQIIRGVRYGEYRSTKEEDIALLIAQQYYIDHGLEMNIEKLESSLSSYVPVEEWKNAVDSNNEQRWLQLVLHAYRKQFSQNQSSREQVKQEIANFAKNKWPLLFSRFYEAYKINGPSISKNEVVIAVNWMGISVVDDNEQVLLELSFPEIFQYIVKLLFDLLLYCSINDDQYTFLAPNASDIKKLIDYFLDGLKTRSQYLVALQNNPEGSDSLPFMRGDLLILEEGYNGAYTQVNRYVKGENTRTGIQGNIPTNMVHILPTVTKPSKLLQELFLKQINFESPMNQQIALISKRNIFARPFTLEQFAANNFKNIEVNNQVKKVIRFGFSRILSNFRKLLSTLEINQNSEPLRLKLEGKSEPSREAIMGYCAIMIYMGDYPSERHFMDIDLTDQIFRGPLKYEILRDEVYCQLIKQLTDNCNPISEERGWELFWLCVGLFPPSQSLLKEVMQFLFTRPNSIAMDCYTRLQKTLKSGCRKFPPHQVEIEAIQRRTTQIFHKIYFPDSTEEAIEVDASMRASEFCSRIANRLCLKSSDGFSLFVKMNDRVISMPDSDFFFDFVRQLSDWVKQSRPNTNRAFVTFAYQVFFMKKLWINTVPGDDRIADLMFHFPQELPKYLHGYHSLSRQQAIDLATLILRAKIRNDKPVSLNQLATIIPELVPRDMLKAYSCAEWKKQIINAYTGSIENLSPDDAKTIFLKYISSWPTFGSAFFEVKQSSDPSISEQVLIAINKTGINLYNASNKQFIVNYPFQSLSNWTSGNTYFHITTGNLMKGNRGNRLLFETTLVSFFLLSEILSTFHLFNDNLCY</sequence>
<evidence type="ECO:0000256" key="6">
    <source>
        <dbReference type="ARBA" id="ARBA00022741"/>
    </source>
</evidence>
<dbReference type="SUPFAM" id="SSF47031">
    <property type="entry name" value="Second domain of FERM"/>
    <property type="match status" value="2"/>
</dbReference>
<dbReference type="InterPro" id="IPR036028">
    <property type="entry name" value="SH3-like_dom_sf"/>
</dbReference>
<dbReference type="Gene3D" id="1.25.40.530">
    <property type="entry name" value="MyTH4 domain"/>
    <property type="match status" value="2"/>
</dbReference>
<dbReference type="InterPro" id="IPR041793">
    <property type="entry name" value="MyoVII_FERM_C1"/>
</dbReference>
<dbReference type="PROSITE" id="PS50057">
    <property type="entry name" value="FERM_3"/>
    <property type="match status" value="2"/>
</dbReference>
<dbReference type="STRING" id="318479.A0A158Q5B8"/>
<dbReference type="AlphaFoldDB" id="A0A158Q5B8"/>
<dbReference type="InterPro" id="IPR029071">
    <property type="entry name" value="Ubiquitin-like_domsf"/>
</dbReference>
<feature type="domain" description="FERM" evidence="14">
    <location>
        <begin position="1634"/>
        <end position="1943"/>
    </location>
</feature>
<dbReference type="Pfam" id="PF00063">
    <property type="entry name" value="Myosin_head"/>
    <property type="match status" value="1"/>
</dbReference>
<dbReference type="InterPro" id="IPR035963">
    <property type="entry name" value="FERM_2"/>
</dbReference>
<keyword evidence="6 12" id="KW-0547">Nucleotide-binding</keyword>
<dbReference type="GO" id="GO:0003779">
    <property type="term" value="F:actin binding"/>
    <property type="evidence" value="ECO:0007669"/>
    <property type="project" value="UniProtKB-KW"/>
</dbReference>
<dbReference type="GO" id="GO:0003774">
    <property type="term" value="F:cytoskeletal motor activity"/>
    <property type="evidence" value="ECO:0007669"/>
    <property type="project" value="UniProtKB-UniRule"/>
</dbReference>
<dbReference type="GO" id="GO:0005524">
    <property type="term" value="F:ATP binding"/>
    <property type="evidence" value="ECO:0007669"/>
    <property type="project" value="UniProtKB-UniRule"/>
</dbReference>
<evidence type="ECO:0000313" key="20">
    <source>
        <dbReference type="WBParaSite" id="DME_0000695801-mRNA-1"/>
    </source>
</evidence>
<dbReference type="InterPro" id="IPR057130">
    <property type="entry name" value="Myosin_VII_N"/>
</dbReference>
<feature type="domain" description="MyTH4" evidence="15">
    <location>
        <begin position="1484"/>
        <end position="1628"/>
    </location>
</feature>
<dbReference type="FunFam" id="1.10.10.820:FF:000001">
    <property type="entry name" value="Myosin heavy chain"/>
    <property type="match status" value="1"/>
</dbReference>
<dbReference type="Pfam" id="PF00373">
    <property type="entry name" value="FERM_M"/>
    <property type="match status" value="1"/>
</dbReference>
<dbReference type="InterPro" id="IPR000299">
    <property type="entry name" value="FERM_domain"/>
</dbReference>
<dbReference type="CDD" id="cd17092">
    <property type="entry name" value="FERM1_F1_Myosin-VII"/>
    <property type="match status" value="1"/>
</dbReference>
<proteinExistence type="inferred from homology"/>
<dbReference type="Pfam" id="PF24123">
    <property type="entry name" value="Myosin_VII_N"/>
    <property type="match status" value="1"/>
</dbReference>
<dbReference type="CDD" id="cd13198">
    <property type="entry name" value="FERM_C1_MyoVII"/>
    <property type="match status" value="1"/>
</dbReference>
<keyword evidence="10 12" id="KW-0009">Actin-binding</keyword>
<dbReference type="Gene3D" id="6.20.240.20">
    <property type="match status" value="1"/>
</dbReference>
<dbReference type="InterPro" id="IPR019749">
    <property type="entry name" value="Band_41_domain"/>
</dbReference>
<dbReference type="SMART" id="SM00015">
    <property type="entry name" value="IQ"/>
    <property type="match status" value="2"/>
</dbReference>
<evidence type="ECO:0000259" key="15">
    <source>
        <dbReference type="PROSITE" id="PS51016"/>
    </source>
</evidence>
<evidence type="ECO:0000256" key="5">
    <source>
        <dbReference type="ARBA" id="ARBA00022737"/>
    </source>
</evidence>
<feature type="region of interest" description="Actin-binding" evidence="12">
    <location>
        <begin position="586"/>
        <end position="608"/>
    </location>
</feature>
<dbReference type="Proteomes" id="UP000274756">
    <property type="component" value="Unassembled WGS sequence"/>
</dbReference>
<dbReference type="CDD" id="cd01381">
    <property type="entry name" value="MYSc_Myo7"/>
    <property type="match status" value="1"/>
</dbReference>
<dbReference type="CDD" id="cd17093">
    <property type="entry name" value="FERM2_F1_Myosin-VII"/>
    <property type="match status" value="1"/>
</dbReference>
<evidence type="ECO:0000313" key="17">
    <source>
        <dbReference type="EMBL" id="VDN51564.1"/>
    </source>
</evidence>
<evidence type="ECO:0000259" key="13">
    <source>
        <dbReference type="PROSITE" id="PS50002"/>
    </source>
</evidence>
<keyword evidence="8 12" id="KW-0518">Myosin</keyword>
<dbReference type="CDD" id="cd14473">
    <property type="entry name" value="FERM_B-lobe"/>
    <property type="match status" value="2"/>
</dbReference>
<organism evidence="18 20">
    <name type="scientific">Dracunculus medinensis</name>
    <name type="common">Guinea worm</name>
    <dbReference type="NCBI Taxonomy" id="318479"/>
    <lineage>
        <taxon>Eukaryota</taxon>
        <taxon>Metazoa</taxon>
        <taxon>Ecdysozoa</taxon>
        <taxon>Nematoda</taxon>
        <taxon>Chromadorea</taxon>
        <taxon>Rhabditida</taxon>
        <taxon>Spirurina</taxon>
        <taxon>Dracunculoidea</taxon>
        <taxon>Dracunculidae</taxon>
        <taxon>Dracunculus</taxon>
    </lineage>
</organism>
<reference evidence="20" key="1">
    <citation type="submission" date="2016-04" db="UniProtKB">
        <authorList>
            <consortium name="WormBaseParasite"/>
        </authorList>
    </citation>
    <scope>IDENTIFICATION</scope>
</reference>
<dbReference type="PROSITE" id="PS50002">
    <property type="entry name" value="SH3"/>
    <property type="match status" value="1"/>
</dbReference>
<dbReference type="PANTHER" id="PTHR22692">
    <property type="entry name" value="MYOSIN VII, XV"/>
    <property type="match status" value="1"/>
</dbReference>
<reference evidence="17 19" key="2">
    <citation type="submission" date="2018-11" db="EMBL/GenBank/DDBJ databases">
        <authorList>
            <consortium name="Pathogen Informatics"/>
        </authorList>
    </citation>
    <scope>NUCLEOTIDE SEQUENCE [LARGE SCALE GENOMIC DNA]</scope>
</reference>
<dbReference type="WBParaSite" id="DME_0000695801-mRNA-1">
    <property type="protein sequence ID" value="DME_0000695801-mRNA-1"/>
    <property type="gene ID" value="DME_0000695801"/>
</dbReference>
<keyword evidence="19" id="KW-1185">Reference proteome</keyword>
<dbReference type="InterPro" id="IPR000857">
    <property type="entry name" value="MyTH4_dom"/>
</dbReference>
<evidence type="ECO:0000256" key="12">
    <source>
        <dbReference type="PROSITE-ProRule" id="PRU00782"/>
    </source>
</evidence>
<feature type="binding site" evidence="12">
    <location>
        <begin position="147"/>
        <end position="154"/>
    </location>
    <ligand>
        <name>ATP</name>
        <dbReference type="ChEBI" id="CHEBI:30616"/>
    </ligand>
</feature>
<comment type="subcellular location">
    <subcellularLocation>
        <location evidence="1">Cytoplasm</location>
    </subcellularLocation>
</comment>
<dbReference type="PROSITE" id="PS51016">
    <property type="entry name" value="MYTH4"/>
    <property type="match status" value="2"/>
</dbReference>
<dbReference type="SMART" id="SM00295">
    <property type="entry name" value="B41"/>
    <property type="match status" value="2"/>
</dbReference>
<dbReference type="GO" id="GO:0016459">
    <property type="term" value="C:myosin complex"/>
    <property type="evidence" value="ECO:0007669"/>
    <property type="project" value="UniProtKB-KW"/>
</dbReference>
<dbReference type="PROSITE" id="PS50096">
    <property type="entry name" value="IQ"/>
    <property type="match status" value="2"/>
</dbReference>
<feature type="domain" description="FERM" evidence="14">
    <location>
        <begin position="1029"/>
        <end position="1339"/>
    </location>
</feature>
<dbReference type="SUPFAM" id="SSF54236">
    <property type="entry name" value="Ubiquitin-like"/>
    <property type="match status" value="2"/>
</dbReference>
<feature type="domain" description="SH3" evidence="13">
    <location>
        <begin position="1334"/>
        <end position="1400"/>
    </location>
</feature>
<evidence type="ECO:0000313" key="19">
    <source>
        <dbReference type="Proteomes" id="UP000274756"/>
    </source>
</evidence>
<evidence type="ECO:0000256" key="3">
    <source>
        <dbReference type="ARBA" id="ARBA00022443"/>
    </source>
</evidence>
<evidence type="ECO:0000256" key="11">
    <source>
        <dbReference type="PROSITE-ProRule" id="PRU00192"/>
    </source>
</evidence>
<dbReference type="Pfam" id="PF00784">
    <property type="entry name" value="MyTH4"/>
    <property type="match status" value="2"/>
</dbReference>
<feature type="domain" description="MyTH4" evidence="15">
    <location>
        <begin position="826"/>
        <end position="1024"/>
    </location>
</feature>
<evidence type="ECO:0000259" key="16">
    <source>
        <dbReference type="PROSITE" id="PS51456"/>
    </source>
</evidence>
<dbReference type="Pfam" id="PF00612">
    <property type="entry name" value="IQ"/>
    <property type="match status" value="2"/>
</dbReference>
<evidence type="ECO:0000259" key="14">
    <source>
        <dbReference type="PROSITE" id="PS50057"/>
    </source>
</evidence>
<dbReference type="PRINTS" id="PR00193">
    <property type="entry name" value="MYOSINHEAVY"/>
</dbReference>
<dbReference type="InterPro" id="IPR038185">
    <property type="entry name" value="MyTH4_dom_sf"/>
</dbReference>
<dbReference type="Gene3D" id="1.20.58.530">
    <property type="match status" value="1"/>
</dbReference>